<evidence type="ECO:0000256" key="1">
    <source>
        <dbReference type="ARBA" id="ARBA00011046"/>
    </source>
</evidence>
<keyword evidence="3" id="KW-0238">DNA-binding</keyword>
<evidence type="ECO:0000313" key="5">
    <source>
        <dbReference type="EMBL" id="MBO2439226.1"/>
    </source>
</evidence>
<dbReference type="InterPro" id="IPR005650">
    <property type="entry name" value="BlaI_family"/>
</dbReference>
<evidence type="ECO:0000256" key="4">
    <source>
        <dbReference type="ARBA" id="ARBA00023163"/>
    </source>
</evidence>
<dbReference type="Proteomes" id="UP000666915">
    <property type="component" value="Unassembled WGS sequence"/>
</dbReference>
<dbReference type="Gene3D" id="1.10.10.10">
    <property type="entry name" value="Winged helix-like DNA-binding domain superfamily/Winged helix DNA-binding domain"/>
    <property type="match status" value="1"/>
</dbReference>
<dbReference type="EMBL" id="JAGEOK010000010">
    <property type="protein sequence ID" value="MBO2439226.1"/>
    <property type="molecule type" value="Genomic_DNA"/>
</dbReference>
<name>A0ABS3QZ08_9ACTN</name>
<dbReference type="InterPro" id="IPR036388">
    <property type="entry name" value="WH-like_DNA-bd_sf"/>
</dbReference>
<dbReference type="InterPro" id="IPR036390">
    <property type="entry name" value="WH_DNA-bd_sf"/>
</dbReference>
<proteinExistence type="inferred from homology"/>
<protein>
    <submittedName>
        <fullName evidence="5">BlaI/MecI/CopY family transcriptional regulator</fullName>
    </submittedName>
</protein>
<organism evidence="5 6">
    <name type="scientific">Actinomadura nitritigenes</name>
    <dbReference type="NCBI Taxonomy" id="134602"/>
    <lineage>
        <taxon>Bacteria</taxon>
        <taxon>Bacillati</taxon>
        <taxon>Actinomycetota</taxon>
        <taxon>Actinomycetes</taxon>
        <taxon>Streptosporangiales</taxon>
        <taxon>Thermomonosporaceae</taxon>
        <taxon>Actinomadura</taxon>
    </lineage>
</organism>
<comment type="similarity">
    <text evidence="1">Belongs to the BlaI transcriptional regulatory family.</text>
</comment>
<dbReference type="SUPFAM" id="SSF46785">
    <property type="entry name" value="Winged helix' DNA-binding domain"/>
    <property type="match status" value="1"/>
</dbReference>
<accession>A0ABS3QZ08</accession>
<dbReference type="Pfam" id="PF03965">
    <property type="entry name" value="Penicillinase_R"/>
    <property type="match status" value="1"/>
</dbReference>
<gene>
    <name evidence="5" type="ORF">J4557_17020</name>
</gene>
<keyword evidence="2" id="KW-0805">Transcription regulation</keyword>
<evidence type="ECO:0000313" key="6">
    <source>
        <dbReference type="Proteomes" id="UP000666915"/>
    </source>
</evidence>
<keyword evidence="4" id="KW-0804">Transcription</keyword>
<comment type="caution">
    <text evidence="5">The sequence shown here is derived from an EMBL/GenBank/DDBJ whole genome shotgun (WGS) entry which is preliminary data.</text>
</comment>
<reference evidence="5 6" key="1">
    <citation type="submission" date="2021-03" db="EMBL/GenBank/DDBJ databases">
        <authorList>
            <person name="Kanchanasin P."/>
            <person name="Saeng-In P."/>
            <person name="Phongsopitanun W."/>
            <person name="Yuki M."/>
            <person name="Kudo T."/>
            <person name="Ohkuma M."/>
            <person name="Tanasupawat S."/>
        </authorList>
    </citation>
    <scope>NUCLEOTIDE SEQUENCE [LARGE SCALE GENOMIC DNA]</scope>
    <source>
        <strain evidence="5 6">L46</strain>
    </source>
</reference>
<dbReference type="RefSeq" id="WP_208267529.1">
    <property type="nucleotide sequence ID" value="NZ_BAAAGM010000033.1"/>
</dbReference>
<evidence type="ECO:0000256" key="2">
    <source>
        <dbReference type="ARBA" id="ARBA00023015"/>
    </source>
</evidence>
<evidence type="ECO:0000256" key="3">
    <source>
        <dbReference type="ARBA" id="ARBA00023125"/>
    </source>
</evidence>
<keyword evidence="6" id="KW-1185">Reference proteome</keyword>
<sequence>MTSAARRPSGELESAVLETIWAAERPLTARDVRAALGDGLARTTVATILARLHAKGLLLRVRAGRTYAYSAAVEDTAALTARRMRTELDRSGEERPGVLARFVSELTENDERLLRDLLERPRTSEPPEPTEPS</sequence>